<reference evidence="2 3" key="1">
    <citation type="journal article" date="2017" name="Genome Announc.">
        <title>Draft Genome Sequences of Salinivibrio proteolyticus, Salinivibrio sharmensis, Salinivibrio siamensis, Salinivibrio costicola subsp. alcaliphilus, Salinivibrio costicola subsp. vallismortis, and 29 New Isolates Belonging to the Genus Salinivibrio.</title>
        <authorList>
            <person name="Lopez-Hermoso C."/>
            <person name="de la Haba R.R."/>
            <person name="Sanchez-Porro C."/>
            <person name="Bayliss S.C."/>
            <person name="Feil E.J."/>
            <person name="Ventosa A."/>
        </authorList>
    </citation>
    <scope>NUCLEOTIDE SEQUENCE [LARGE SCALE GENOMIC DNA]</scope>
    <source>
        <strain evidence="2 3">AL184</strain>
    </source>
</reference>
<sequence length="246" mass="28197">MSKLSETYIHLDINLDEIGKSRLKEYLSNKAPLYAEGIYSQDLEFAVFVEDGSLKVWLATAGIIYAGVAGYGSFRSGIDYLVKDARAISEKVFEDVKQSGVPQDRVINFQRRLGVPGQIKRVLAETRKLERESSNLTEEERSVRLASIRRTMERISKNLDHQEDADLLRSNLPDLLRDSIPKRLPQRDIERARLIALKPEEYESLVNLPVSYPALSTDRQYLQNPLESTTFEVKETPYGIRFLPKY</sequence>
<keyword evidence="3" id="KW-1185">Reference proteome</keyword>
<accession>A0AB36JT81</accession>
<dbReference type="AlphaFoldDB" id="A0AB36JT81"/>
<protein>
    <submittedName>
        <fullName evidence="2">Uncharacterized protein</fullName>
    </submittedName>
</protein>
<dbReference type="RefSeq" id="WP_077659810.1">
    <property type="nucleotide sequence ID" value="NZ_CP040022.1"/>
</dbReference>
<comment type="caution">
    <text evidence="2">The sequence shown here is derived from an EMBL/GenBank/DDBJ whole genome shotgun (WGS) entry which is preliminary data.</text>
</comment>
<evidence type="ECO:0000313" key="3">
    <source>
        <dbReference type="Proteomes" id="UP000189021"/>
    </source>
</evidence>
<evidence type="ECO:0000313" key="2">
    <source>
        <dbReference type="EMBL" id="OOE37404.1"/>
    </source>
</evidence>
<organism evidence="2 3">
    <name type="scientific">Salinivibrio kushneri</name>
    <dbReference type="NCBI Taxonomy" id="1908198"/>
    <lineage>
        <taxon>Bacteria</taxon>
        <taxon>Pseudomonadati</taxon>
        <taxon>Pseudomonadota</taxon>
        <taxon>Gammaproteobacteria</taxon>
        <taxon>Vibrionales</taxon>
        <taxon>Vibrionaceae</taxon>
        <taxon>Salinivibrio</taxon>
    </lineage>
</organism>
<feature type="coiled-coil region" evidence="1">
    <location>
        <begin position="119"/>
        <end position="165"/>
    </location>
</feature>
<name>A0AB36JT81_9GAMM</name>
<proteinExistence type="predicted"/>
<gene>
    <name evidence="2" type="ORF">BZG00_15620</name>
</gene>
<dbReference type="Proteomes" id="UP000189021">
    <property type="component" value="Unassembled WGS sequence"/>
</dbReference>
<keyword evidence="1" id="KW-0175">Coiled coil</keyword>
<dbReference type="EMBL" id="MUEK01000032">
    <property type="protein sequence ID" value="OOE37404.1"/>
    <property type="molecule type" value="Genomic_DNA"/>
</dbReference>
<evidence type="ECO:0000256" key="1">
    <source>
        <dbReference type="SAM" id="Coils"/>
    </source>
</evidence>